<dbReference type="AlphaFoldDB" id="A0A0A9BTM0"/>
<evidence type="ECO:0000313" key="1">
    <source>
        <dbReference type="EMBL" id="JAD62587.1"/>
    </source>
</evidence>
<reference evidence="1" key="1">
    <citation type="submission" date="2014-09" db="EMBL/GenBank/DDBJ databases">
        <authorList>
            <person name="Magalhaes I.L.F."/>
            <person name="Oliveira U."/>
            <person name="Santos F.R."/>
            <person name="Vidigal T.H.D.A."/>
            <person name="Brescovit A.D."/>
            <person name="Santos A.J."/>
        </authorList>
    </citation>
    <scope>NUCLEOTIDE SEQUENCE</scope>
    <source>
        <tissue evidence="1">Shoot tissue taken approximately 20 cm above the soil surface</tissue>
    </source>
</reference>
<name>A0A0A9BTM0_ARUDO</name>
<reference evidence="1" key="2">
    <citation type="journal article" date="2015" name="Data Brief">
        <title>Shoot transcriptome of the giant reed, Arundo donax.</title>
        <authorList>
            <person name="Barrero R.A."/>
            <person name="Guerrero F.D."/>
            <person name="Moolhuijzen P."/>
            <person name="Goolsby J.A."/>
            <person name="Tidwell J."/>
            <person name="Bellgard S.E."/>
            <person name="Bellgard M.I."/>
        </authorList>
    </citation>
    <scope>NUCLEOTIDE SEQUENCE</scope>
    <source>
        <tissue evidence="1">Shoot tissue taken approximately 20 cm above the soil surface</tissue>
    </source>
</reference>
<dbReference type="EMBL" id="GBRH01235308">
    <property type="protein sequence ID" value="JAD62587.1"/>
    <property type="molecule type" value="Transcribed_RNA"/>
</dbReference>
<sequence length="35" mass="4363">MLMLSLAFVFCRYNITEERSFFLLHIYFVCENFKH</sequence>
<organism evidence="1">
    <name type="scientific">Arundo donax</name>
    <name type="common">Giant reed</name>
    <name type="synonym">Donax arundinaceus</name>
    <dbReference type="NCBI Taxonomy" id="35708"/>
    <lineage>
        <taxon>Eukaryota</taxon>
        <taxon>Viridiplantae</taxon>
        <taxon>Streptophyta</taxon>
        <taxon>Embryophyta</taxon>
        <taxon>Tracheophyta</taxon>
        <taxon>Spermatophyta</taxon>
        <taxon>Magnoliopsida</taxon>
        <taxon>Liliopsida</taxon>
        <taxon>Poales</taxon>
        <taxon>Poaceae</taxon>
        <taxon>PACMAD clade</taxon>
        <taxon>Arundinoideae</taxon>
        <taxon>Arundineae</taxon>
        <taxon>Arundo</taxon>
    </lineage>
</organism>
<proteinExistence type="predicted"/>
<accession>A0A0A9BTM0</accession>
<protein>
    <submittedName>
        <fullName evidence="1">Uncharacterized protein</fullName>
    </submittedName>
</protein>